<keyword evidence="1" id="KW-0812">Transmembrane</keyword>
<evidence type="ECO:0000313" key="3">
    <source>
        <dbReference type="Proteomes" id="UP001221411"/>
    </source>
</evidence>
<feature type="transmembrane region" description="Helical" evidence="1">
    <location>
        <begin position="68"/>
        <end position="85"/>
    </location>
</feature>
<protein>
    <submittedName>
        <fullName evidence="2">Uncharacterized protein</fullName>
    </submittedName>
</protein>
<gene>
    <name evidence="2" type="ORF">POL67_28565</name>
</gene>
<dbReference type="EMBL" id="JAQNDO010000001">
    <property type="protein sequence ID" value="MDC0745319.1"/>
    <property type="molecule type" value="Genomic_DNA"/>
</dbReference>
<comment type="caution">
    <text evidence="2">The sequence shown here is derived from an EMBL/GenBank/DDBJ whole genome shotgun (WGS) entry which is preliminary data.</text>
</comment>
<reference evidence="2 3" key="1">
    <citation type="submission" date="2022-11" db="EMBL/GenBank/DDBJ databases">
        <title>Minimal conservation of predation-associated metabolite biosynthetic gene clusters underscores biosynthetic potential of Myxococcota including descriptions for ten novel species: Archangium lansinium sp. nov., Myxococcus landrumus sp. nov., Nannocystis bai.</title>
        <authorList>
            <person name="Ahearne A."/>
            <person name="Stevens C."/>
            <person name="Dowd S."/>
        </authorList>
    </citation>
    <scope>NUCLEOTIDE SEQUENCE [LARGE SCALE GENOMIC DNA]</scope>
    <source>
        <strain evidence="2 3">RJM3</strain>
    </source>
</reference>
<evidence type="ECO:0000313" key="2">
    <source>
        <dbReference type="EMBL" id="MDC0745319.1"/>
    </source>
</evidence>
<accession>A0ABT5EVC5</accession>
<dbReference type="RefSeq" id="WP_271922689.1">
    <property type="nucleotide sequence ID" value="NZ_JAQNDO010000001.1"/>
</dbReference>
<keyword evidence="1" id="KW-0472">Membrane</keyword>
<proteinExistence type="predicted"/>
<organism evidence="2 3">
    <name type="scientific">Polyangium mundeleinium</name>
    <dbReference type="NCBI Taxonomy" id="2995306"/>
    <lineage>
        <taxon>Bacteria</taxon>
        <taxon>Pseudomonadati</taxon>
        <taxon>Myxococcota</taxon>
        <taxon>Polyangia</taxon>
        <taxon>Polyangiales</taxon>
        <taxon>Polyangiaceae</taxon>
        <taxon>Polyangium</taxon>
    </lineage>
</organism>
<name>A0ABT5EVC5_9BACT</name>
<dbReference type="Proteomes" id="UP001221411">
    <property type="component" value="Unassembled WGS sequence"/>
</dbReference>
<feature type="transmembrane region" description="Helical" evidence="1">
    <location>
        <begin position="97"/>
        <end position="118"/>
    </location>
</feature>
<feature type="transmembrane region" description="Helical" evidence="1">
    <location>
        <begin position="125"/>
        <end position="146"/>
    </location>
</feature>
<keyword evidence="1" id="KW-1133">Transmembrane helix</keyword>
<evidence type="ECO:0000256" key="1">
    <source>
        <dbReference type="SAM" id="Phobius"/>
    </source>
</evidence>
<keyword evidence="3" id="KW-1185">Reference proteome</keyword>
<sequence>MESLFLAMFVVALFSARRALAITAALLLALSYAAPDGLYVNVARALNSVLPLVLAAGLVRSPPALPRPALVVMLPPLIVLGAYPMEWLHQDLHGGDIRSSALLILLGLGTSLVAAALLRVLDARWLIVPAVYLGEVCLYGIIRTLAHERLTPWWLVRLIVSWSRWPSSSGARGRIGGFDNVLPPLHRQRTRSGPATCRPEPMT</sequence>